<reference evidence="1" key="1">
    <citation type="submission" date="2019-03" db="EMBL/GenBank/DDBJ databases">
        <authorList>
            <person name="Hao L."/>
        </authorList>
    </citation>
    <scope>NUCLEOTIDE SEQUENCE</scope>
</reference>
<dbReference type="EMBL" id="CAADRN010000366">
    <property type="protein sequence ID" value="VFU19044.1"/>
    <property type="molecule type" value="Genomic_DNA"/>
</dbReference>
<evidence type="ECO:0000313" key="1">
    <source>
        <dbReference type="EMBL" id="VFU19044.1"/>
    </source>
</evidence>
<name>A0A485M9J5_9ZZZZ</name>
<accession>A0A485M9J5</accession>
<protein>
    <submittedName>
        <fullName evidence="1">Uncharacterized protein</fullName>
    </submittedName>
</protein>
<sequence length="64" mass="7323">MPVKGVSELQEESQNGPQRVMLMSSKETIAIKLWIAVLVSKACFFTRGLQVFRQMHIQLFLAAW</sequence>
<gene>
    <name evidence="1" type="ORF">SCFA_640006</name>
</gene>
<dbReference type="AlphaFoldDB" id="A0A485M9J5"/>
<organism evidence="1">
    <name type="scientific">anaerobic digester metagenome</name>
    <dbReference type="NCBI Taxonomy" id="1263854"/>
    <lineage>
        <taxon>unclassified sequences</taxon>
        <taxon>metagenomes</taxon>
        <taxon>ecological metagenomes</taxon>
    </lineage>
</organism>
<proteinExistence type="predicted"/>